<feature type="transmembrane region" description="Helical" evidence="6">
    <location>
        <begin position="118"/>
        <end position="137"/>
    </location>
</feature>
<protein>
    <submittedName>
        <fullName evidence="7">Polysaccharide biosynthesis protein</fullName>
    </submittedName>
</protein>
<comment type="caution">
    <text evidence="7">The sequence shown here is derived from an EMBL/GenBank/DDBJ whole genome shotgun (WGS) entry which is preliminary data.</text>
</comment>
<feature type="transmembrane region" description="Helical" evidence="6">
    <location>
        <begin position="294"/>
        <end position="312"/>
    </location>
</feature>
<dbReference type="GO" id="GO:0005886">
    <property type="term" value="C:plasma membrane"/>
    <property type="evidence" value="ECO:0007669"/>
    <property type="project" value="UniProtKB-SubCell"/>
</dbReference>
<feature type="transmembrane region" description="Helical" evidence="6">
    <location>
        <begin position="75"/>
        <end position="98"/>
    </location>
</feature>
<evidence type="ECO:0000313" key="7">
    <source>
        <dbReference type="EMBL" id="EEJ43355.1"/>
    </source>
</evidence>
<evidence type="ECO:0000256" key="4">
    <source>
        <dbReference type="ARBA" id="ARBA00022989"/>
    </source>
</evidence>
<evidence type="ECO:0000256" key="1">
    <source>
        <dbReference type="ARBA" id="ARBA00004651"/>
    </source>
</evidence>
<dbReference type="PANTHER" id="PTHR30250:SF11">
    <property type="entry name" value="O-ANTIGEN TRANSPORTER-RELATED"/>
    <property type="match status" value="1"/>
</dbReference>
<dbReference type="PANTHER" id="PTHR30250">
    <property type="entry name" value="PST FAMILY PREDICTED COLANIC ACID TRANSPORTER"/>
    <property type="match status" value="1"/>
</dbReference>
<feature type="transmembrane region" description="Helical" evidence="6">
    <location>
        <begin position="332"/>
        <end position="349"/>
    </location>
</feature>
<dbReference type="HOGENOM" id="CLU_665242_0_0_9"/>
<dbReference type="EMBL" id="ACKV01000002">
    <property type="protein sequence ID" value="EEJ43355.1"/>
    <property type="molecule type" value="Genomic_DNA"/>
</dbReference>
<evidence type="ECO:0000313" key="8">
    <source>
        <dbReference type="Proteomes" id="UP000004283"/>
    </source>
</evidence>
<evidence type="ECO:0000256" key="5">
    <source>
        <dbReference type="ARBA" id="ARBA00023136"/>
    </source>
</evidence>
<name>C2KHE7_LEUMC</name>
<feature type="transmembrane region" description="Helical" evidence="6">
    <location>
        <begin position="12"/>
        <end position="31"/>
    </location>
</feature>
<feature type="transmembrane region" description="Helical" evidence="6">
    <location>
        <begin position="144"/>
        <end position="165"/>
    </location>
</feature>
<feature type="transmembrane region" description="Helical" evidence="6">
    <location>
        <begin position="43"/>
        <end position="63"/>
    </location>
</feature>
<feature type="transmembrane region" description="Helical" evidence="6">
    <location>
        <begin position="171"/>
        <end position="191"/>
    </location>
</feature>
<proteinExistence type="predicted"/>
<keyword evidence="3 6" id="KW-0812">Transmembrane</keyword>
<evidence type="ECO:0000256" key="2">
    <source>
        <dbReference type="ARBA" id="ARBA00022475"/>
    </source>
</evidence>
<feature type="transmembrane region" description="Helical" evidence="6">
    <location>
        <begin position="361"/>
        <end position="380"/>
    </location>
</feature>
<dbReference type="InterPro" id="IPR050833">
    <property type="entry name" value="Poly_Biosynth_Transport"/>
</dbReference>
<evidence type="ECO:0000256" key="6">
    <source>
        <dbReference type="SAM" id="Phobius"/>
    </source>
</evidence>
<accession>C2KHE7</accession>
<dbReference type="Proteomes" id="UP000004283">
    <property type="component" value="Unassembled WGS sequence"/>
</dbReference>
<dbReference type="AlphaFoldDB" id="C2KHE7"/>
<feature type="transmembrane region" description="Helical" evidence="6">
    <location>
        <begin position="250"/>
        <end position="273"/>
    </location>
</feature>
<reference evidence="7 8" key="1">
    <citation type="submission" date="2009-04" db="EMBL/GenBank/DDBJ databases">
        <authorList>
            <person name="Qin X."/>
            <person name="Bachman B."/>
            <person name="Battles P."/>
            <person name="Bell A."/>
            <person name="Bess C."/>
            <person name="Bickham C."/>
            <person name="Chaboub L."/>
            <person name="Chen D."/>
            <person name="Coyle M."/>
            <person name="Deiros D.R."/>
            <person name="Dinh H."/>
            <person name="Forbes L."/>
            <person name="Fowler G."/>
            <person name="Francisco L."/>
            <person name="Fu Q."/>
            <person name="Gubbala S."/>
            <person name="Hale W."/>
            <person name="Han Y."/>
            <person name="Hemphill L."/>
            <person name="Highlander S.K."/>
            <person name="Hirani K."/>
            <person name="Hogues M."/>
            <person name="Jackson L."/>
            <person name="Jakkamsetti A."/>
            <person name="Javaid M."/>
            <person name="Jiang H."/>
            <person name="Korchina V."/>
            <person name="Kovar C."/>
            <person name="Lara F."/>
            <person name="Lee S."/>
            <person name="Mata R."/>
            <person name="Mathew T."/>
            <person name="Moen C."/>
            <person name="Morales K."/>
            <person name="Munidasa M."/>
            <person name="Nazareth L."/>
            <person name="Ngo R."/>
            <person name="Nguyen L."/>
            <person name="Okwuonu G."/>
            <person name="Ongeri F."/>
            <person name="Patil S."/>
            <person name="Petrosino J."/>
            <person name="Pham C."/>
            <person name="Pham P."/>
            <person name="Pu L.-L."/>
            <person name="Puazo M."/>
            <person name="Raj R."/>
            <person name="Reid J."/>
            <person name="Rouhana J."/>
            <person name="Saada N."/>
            <person name="Shang Y."/>
            <person name="Simmons D."/>
            <person name="Thornton R."/>
            <person name="Warren J."/>
            <person name="Weissenberger G."/>
            <person name="Zhang J."/>
            <person name="Zhang L."/>
            <person name="Zhou C."/>
            <person name="Zhu D."/>
            <person name="Muzny D."/>
            <person name="Worley K."/>
            <person name="Gibbs R."/>
        </authorList>
    </citation>
    <scope>NUCLEOTIDE SEQUENCE [LARGE SCALE GENOMIC DNA]</scope>
    <source>
        <strain evidence="7 8">ATCC 19254</strain>
    </source>
</reference>
<feature type="transmembrane region" description="Helical" evidence="6">
    <location>
        <begin position="214"/>
        <end position="238"/>
    </location>
</feature>
<comment type="subcellular location">
    <subcellularLocation>
        <location evidence="1">Cell membrane</location>
        <topology evidence="1">Multi-pass membrane protein</topology>
    </subcellularLocation>
</comment>
<gene>
    <name evidence="7" type="ORF">HMPREF0555_0063</name>
</gene>
<sequence length="419" mass="47367">MKDTLLTFITQLIVMFLGFIVNKILAVKFGVADFGVFNIAKRGGTVISFILLMGLGISIPRYLSMSFVQNKNTGAKYFSNAVLIIFFNSLLAFLLGLLFEKRFSIILFGTNNYSNLTIPIIIFAIGITMNTFIYAAFRGSGLYVLFSISQIVGQSLVMFSIFMGSSVKSVIFLWGIISILFTLALALIVVLKRNSQYDMFEVSFKFYYHELKELIIYGAPRIVGEIIQFSYYLIPLIIINNKYSAHQTGIFSASTGILQMFLPFFSYLGLILLPYVSASIANKNFANVDRRISQLIFIYLCFAFGAIIFGYLFTDFLLKLLYSSEFLNSENVVRILLFTLAPRSIFLLLRNPIDAISKIPYNTLLLVISLIIQLTCMINATTITLIAWSFVISDLCLAIGSVILWFLLKRKYRGNYEES</sequence>
<evidence type="ECO:0000256" key="3">
    <source>
        <dbReference type="ARBA" id="ARBA00022692"/>
    </source>
</evidence>
<feature type="transmembrane region" description="Helical" evidence="6">
    <location>
        <begin position="386"/>
        <end position="408"/>
    </location>
</feature>
<keyword evidence="5 6" id="KW-0472">Membrane</keyword>
<organism evidence="7 8">
    <name type="scientific">Leuconostoc mesenteroides subsp. cremoris ATCC 19254</name>
    <dbReference type="NCBI Taxonomy" id="586220"/>
    <lineage>
        <taxon>Bacteria</taxon>
        <taxon>Bacillati</taxon>
        <taxon>Bacillota</taxon>
        <taxon>Bacilli</taxon>
        <taxon>Lactobacillales</taxon>
        <taxon>Lactobacillaceae</taxon>
        <taxon>Leuconostoc</taxon>
    </lineage>
</organism>
<keyword evidence="4 6" id="KW-1133">Transmembrane helix</keyword>
<keyword evidence="2" id="KW-1003">Cell membrane</keyword>